<keyword evidence="1" id="KW-0472">Membrane</keyword>
<dbReference type="InParanoid" id="J0WUA6"/>
<name>J0WUA6_AURST</name>
<dbReference type="EMBL" id="JH687843">
    <property type="protein sequence ID" value="EJD37348.1"/>
    <property type="molecule type" value="Genomic_DNA"/>
</dbReference>
<organism evidence="3 4">
    <name type="scientific">Auricularia subglabra (strain TFB-10046 / SS5)</name>
    <name type="common">White-rot fungus</name>
    <name type="synonym">Auricularia delicata (strain TFB10046)</name>
    <dbReference type="NCBI Taxonomy" id="717982"/>
    <lineage>
        <taxon>Eukaryota</taxon>
        <taxon>Fungi</taxon>
        <taxon>Dikarya</taxon>
        <taxon>Basidiomycota</taxon>
        <taxon>Agaricomycotina</taxon>
        <taxon>Agaricomycetes</taxon>
        <taxon>Auriculariales</taxon>
        <taxon>Auriculariaceae</taxon>
        <taxon>Auricularia</taxon>
    </lineage>
</organism>
<feature type="chain" id="PRO_5003741043" evidence="2">
    <location>
        <begin position="22"/>
        <end position="183"/>
    </location>
</feature>
<feature type="transmembrane region" description="Helical" evidence="1">
    <location>
        <begin position="135"/>
        <end position="156"/>
    </location>
</feature>
<keyword evidence="1" id="KW-0812">Transmembrane</keyword>
<protein>
    <submittedName>
        <fullName evidence="3">Uncharacterized protein</fullName>
    </submittedName>
</protein>
<accession>J0WUA6</accession>
<keyword evidence="1" id="KW-1133">Transmembrane helix</keyword>
<feature type="signal peptide" evidence="2">
    <location>
        <begin position="1"/>
        <end position="21"/>
    </location>
</feature>
<keyword evidence="4" id="KW-1185">Reference proteome</keyword>
<dbReference type="KEGG" id="adl:AURDEDRAFT_116820"/>
<sequence>MNSRLFSFVLFFLSFGLFAFASPLDADLEARDMEKRASAVVEVIAKLSSDVNGALNSFVATADAGPNINSITNAFVTATNSLERMGPVFLSNADKNTVAKGVADAINNAANHISKAPRTVSSITAAVLLDAQIQLFLNIFGVVVVGIAGIIAKLIININLLISIHLVLVANIFINLLGIIIIL</sequence>
<keyword evidence="2" id="KW-0732">Signal</keyword>
<evidence type="ECO:0000256" key="1">
    <source>
        <dbReference type="SAM" id="Phobius"/>
    </source>
</evidence>
<dbReference type="AlphaFoldDB" id="J0WUA6"/>
<gene>
    <name evidence="3" type="ORF">AURDEDRAFT_116820</name>
</gene>
<evidence type="ECO:0000256" key="2">
    <source>
        <dbReference type="SAM" id="SignalP"/>
    </source>
</evidence>
<dbReference type="Proteomes" id="UP000006514">
    <property type="component" value="Unassembled WGS sequence"/>
</dbReference>
<proteinExistence type="predicted"/>
<reference evidence="4" key="1">
    <citation type="journal article" date="2012" name="Science">
        <title>The Paleozoic origin of enzymatic lignin decomposition reconstructed from 31 fungal genomes.</title>
        <authorList>
            <person name="Floudas D."/>
            <person name="Binder M."/>
            <person name="Riley R."/>
            <person name="Barry K."/>
            <person name="Blanchette R.A."/>
            <person name="Henrissat B."/>
            <person name="Martinez A.T."/>
            <person name="Otillar R."/>
            <person name="Spatafora J.W."/>
            <person name="Yadav J.S."/>
            <person name="Aerts A."/>
            <person name="Benoit I."/>
            <person name="Boyd A."/>
            <person name="Carlson A."/>
            <person name="Copeland A."/>
            <person name="Coutinho P.M."/>
            <person name="de Vries R.P."/>
            <person name="Ferreira P."/>
            <person name="Findley K."/>
            <person name="Foster B."/>
            <person name="Gaskell J."/>
            <person name="Glotzer D."/>
            <person name="Gorecki P."/>
            <person name="Heitman J."/>
            <person name="Hesse C."/>
            <person name="Hori C."/>
            <person name="Igarashi K."/>
            <person name="Jurgens J.A."/>
            <person name="Kallen N."/>
            <person name="Kersten P."/>
            <person name="Kohler A."/>
            <person name="Kuees U."/>
            <person name="Kumar T.K.A."/>
            <person name="Kuo A."/>
            <person name="LaButti K."/>
            <person name="Larrondo L.F."/>
            <person name="Lindquist E."/>
            <person name="Ling A."/>
            <person name="Lombard V."/>
            <person name="Lucas S."/>
            <person name="Lundell T."/>
            <person name="Martin R."/>
            <person name="McLaughlin D.J."/>
            <person name="Morgenstern I."/>
            <person name="Morin E."/>
            <person name="Murat C."/>
            <person name="Nagy L.G."/>
            <person name="Nolan M."/>
            <person name="Ohm R.A."/>
            <person name="Patyshakuliyeva A."/>
            <person name="Rokas A."/>
            <person name="Ruiz-Duenas F.J."/>
            <person name="Sabat G."/>
            <person name="Salamov A."/>
            <person name="Samejima M."/>
            <person name="Schmutz J."/>
            <person name="Slot J.C."/>
            <person name="St John F."/>
            <person name="Stenlid J."/>
            <person name="Sun H."/>
            <person name="Sun S."/>
            <person name="Syed K."/>
            <person name="Tsang A."/>
            <person name="Wiebenga A."/>
            <person name="Young D."/>
            <person name="Pisabarro A."/>
            <person name="Eastwood D.C."/>
            <person name="Martin F."/>
            <person name="Cullen D."/>
            <person name="Grigoriev I.V."/>
            <person name="Hibbett D.S."/>
        </authorList>
    </citation>
    <scope>NUCLEOTIDE SEQUENCE [LARGE SCALE GENOMIC DNA]</scope>
    <source>
        <strain evidence="4">TFB10046</strain>
    </source>
</reference>
<evidence type="ECO:0000313" key="4">
    <source>
        <dbReference type="Proteomes" id="UP000006514"/>
    </source>
</evidence>
<feature type="transmembrane region" description="Helical" evidence="1">
    <location>
        <begin position="163"/>
        <end position="182"/>
    </location>
</feature>
<evidence type="ECO:0000313" key="3">
    <source>
        <dbReference type="EMBL" id="EJD37348.1"/>
    </source>
</evidence>